<feature type="region of interest" description="Disordered" evidence="1">
    <location>
        <begin position="1152"/>
        <end position="1177"/>
    </location>
</feature>
<dbReference type="Proteomes" id="UP000762676">
    <property type="component" value="Unassembled WGS sequence"/>
</dbReference>
<feature type="compositionally biased region" description="Polar residues" evidence="1">
    <location>
        <begin position="1345"/>
        <end position="1362"/>
    </location>
</feature>
<evidence type="ECO:0000313" key="2">
    <source>
        <dbReference type="EMBL" id="GFR89008.1"/>
    </source>
</evidence>
<evidence type="ECO:0000256" key="1">
    <source>
        <dbReference type="SAM" id="MobiDB-lite"/>
    </source>
</evidence>
<feature type="region of interest" description="Disordered" evidence="1">
    <location>
        <begin position="1338"/>
        <end position="1362"/>
    </location>
</feature>
<feature type="compositionally biased region" description="Polar residues" evidence="1">
    <location>
        <begin position="1156"/>
        <end position="1173"/>
    </location>
</feature>
<gene>
    <name evidence="2" type="ORF">ElyMa_006113900</name>
</gene>
<feature type="compositionally biased region" description="Low complexity" evidence="1">
    <location>
        <begin position="1403"/>
        <end position="1415"/>
    </location>
</feature>
<organism evidence="2 3">
    <name type="scientific">Elysia marginata</name>
    <dbReference type="NCBI Taxonomy" id="1093978"/>
    <lineage>
        <taxon>Eukaryota</taxon>
        <taxon>Metazoa</taxon>
        <taxon>Spiralia</taxon>
        <taxon>Lophotrochozoa</taxon>
        <taxon>Mollusca</taxon>
        <taxon>Gastropoda</taxon>
        <taxon>Heterobranchia</taxon>
        <taxon>Euthyneura</taxon>
        <taxon>Panpulmonata</taxon>
        <taxon>Sacoglossa</taxon>
        <taxon>Placobranchoidea</taxon>
        <taxon>Plakobranchidae</taxon>
        <taxon>Elysia</taxon>
    </lineage>
</organism>
<protein>
    <submittedName>
        <fullName evidence="2">Uncharacterized protein</fullName>
    </submittedName>
</protein>
<feature type="compositionally biased region" description="Low complexity" evidence="1">
    <location>
        <begin position="964"/>
        <end position="973"/>
    </location>
</feature>
<feature type="compositionally biased region" description="Basic and acidic residues" evidence="1">
    <location>
        <begin position="516"/>
        <end position="526"/>
    </location>
</feature>
<feature type="region of interest" description="Disordered" evidence="1">
    <location>
        <begin position="639"/>
        <end position="667"/>
    </location>
</feature>
<dbReference type="EMBL" id="BMAT01012273">
    <property type="protein sequence ID" value="GFR89008.1"/>
    <property type="molecule type" value="Genomic_DNA"/>
</dbReference>
<feature type="compositionally biased region" description="Polar residues" evidence="1">
    <location>
        <begin position="642"/>
        <end position="656"/>
    </location>
</feature>
<feature type="region of interest" description="Disordered" evidence="1">
    <location>
        <begin position="436"/>
        <end position="488"/>
    </location>
</feature>
<proteinExistence type="predicted"/>
<feature type="region of interest" description="Disordered" evidence="1">
    <location>
        <begin position="1221"/>
        <end position="1265"/>
    </location>
</feature>
<feature type="compositionally biased region" description="Basic and acidic residues" evidence="1">
    <location>
        <begin position="1232"/>
        <end position="1247"/>
    </location>
</feature>
<feature type="compositionally biased region" description="Polar residues" evidence="1">
    <location>
        <begin position="152"/>
        <end position="184"/>
    </location>
</feature>
<name>A0AAV4GU00_9GAST</name>
<evidence type="ECO:0000313" key="3">
    <source>
        <dbReference type="Proteomes" id="UP000762676"/>
    </source>
</evidence>
<comment type="caution">
    <text evidence="2">The sequence shown here is derived from an EMBL/GenBank/DDBJ whole genome shotgun (WGS) entry which is preliminary data.</text>
</comment>
<feature type="compositionally biased region" description="Polar residues" evidence="1">
    <location>
        <begin position="438"/>
        <end position="485"/>
    </location>
</feature>
<feature type="region of interest" description="Disordered" evidence="1">
    <location>
        <begin position="964"/>
        <end position="1010"/>
    </location>
</feature>
<feature type="region of interest" description="Disordered" evidence="1">
    <location>
        <begin position="834"/>
        <end position="862"/>
    </location>
</feature>
<feature type="region of interest" description="Disordered" evidence="1">
    <location>
        <begin position="510"/>
        <end position="542"/>
    </location>
</feature>
<feature type="compositionally biased region" description="Polar residues" evidence="1">
    <location>
        <begin position="974"/>
        <end position="995"/>
    </location>
</feature>
<feature type="region of interest" description="Disordered" evidence="1">
    <location>
        <begin position="150"/>
        <end position="261"/>
    </location>
</feature>
<feature type="compositionally biased region" description="Polar residues" evidence="1">
    <location>
        <begin position="205"/>
        <end position="215"/>
    </location>
</feature>
<reference evidence="2 3" key="1">
    <citation type="journal article" date="2021" name="Elife">
        <title>Chloroplast acquisition without the gene transfer in kleptoplastic sea slugs, Plakobranchus ocellatus.</title>
        <authorList>
            <person name="Maeda T."/>
            <person name="Takahashi S."/>
            <person name="Yoshida T."/>
            <person name="Shimamura S."/>
            <person name="Takaki Y."/>
            <person name="Nagai Y."/>
            <person name="Toyoda A."/>
            <person name="Suzuki Y."/>
            <person name="Arimoto A."/>
            <person name="Ishii H."/>
            <person name="Satoh N."/>
            <person name="Nishiyama T."/>
            <person name="Hasebe M."/>
            <person name="Maruyama T."/>
            <person name="Minagawa J."/>
            <person name="Obokata J."/>
            <person name="Shigenobu S."/>
        </authorList>
    </citation>
    <scope>NUCLEOTIDE SEQUENCE [LARGE SCALE GENOMIC DNA]</scope>
</reference>
<accession>A0AAV4GU00</accession>
<sequence>MSKPRRVEWSRLPDLPIYLAVERHSVMLRQGRPISRALFWTKRVQAGVSGPDSLIWLSTWLWNDTLCYAAVSHTSPPALALARPVGPGRRACASRCVLNHEWKQKIAHRPTSTILFVSPKTSRGFHCILIVHLVSASGDGGEINCADGKPVQSESVNCTSRKTSSVSGEDLTPTPNATTQSLRGTCSVEELTSPKAVSMERNDENSLTSSLTPSRLNPEVQEFVPRLCTKRPRPSDDAPTDQMESEKLQNSQSLPPKPLLIRKSTRDMDTQTEESQCAACRRQKLAQDDGGQNSVIAGSAILRSVSRDHKIKYVSSQAAMMVRENPESLNQDLELRARLKSKLQAMCHQFGSSLTDKSEVEDATICRIAVDLLKEQPIFYQEDKRVSFLRHLSAEADVQLEIAYELMIESPVKEAGEKTCQDKDTKNQEQSVKKLTAVASSPATQSDLSSTTNVDSSLGIPSQDYPSNEHTFPETNSADGSNNALLVSGQGKVGGITASQNPRVENATHGANIGHLSKDMSDKDASGKQGEIPPPPGTSSLASVDLQRCQEAAQLLKWQQSYLQNMLGVNLGGNPPGAIWPGLITPENLNNTDVMHPSTKQTSASHVLQNRAGPEIQHSNLTVANLLKHNSLINQKEKACNHETSVSDASNGSQHQGTDKDALKSSHLIKTASRVGGLRKLPPLDLRAIKRAPKILTQSSSAVIKEGKRSPDLSIISATESSSSSLRPSISSLLNSYNPLPASDLATDSQISAPSFANFQASTSSAFSARQPNASTVSLVSKSKKYLTPLQRKRLKMKGDSAVDVESQNSMSLCPVEETDGRKANLVKESSDALAHETVVENPSKRRKSPLPYEFTSSSSGAHANSNCSFNPQAYPFSQTRSTSHLGDLKSPINQFNSKAFGFSAAIPTTFSFPSFSTRSHSEAASSAASAITPRFPGEPSLPFNMSKLTSMFSNMNLPPSDALDSAKSSLAPGNQTIHSTQPAKTDYSNYQMPSSGADPQFYGKKKSTDFSDLSEVSQSSYEHVIKGRAHFSQSNQRANVLPSSAIGHSLLTKGPSKDIVGFDSPQELTDKAFISVKSADENDNVTFSSNLREQSHMLDDLESIDNDDEEGGRISACINGSENASSNDKIIDWFSASSQCSTEDLFTNCGKENPLSPSNLAEQFSPSAGDRSTTVDDETTANLDFNALIQKKLESLPLSARGRGGGGYGLDDISLTDSNKKALPAASESESAEKTTKKPEKVDDGWQKVGKPKKSSKKSTKDDADTTILKFRTQEKYTNLVKLILDEYSQLERDEAKEVLETVFVSTNQLSGLRQGQILAEVDLVVTEWYPDRSSKKILPKEGVNNSKHPSNTTGDNGSATVMKTETGLRKHEIERSCSEVGITGAEVLAETSEQDQVKDATCTSSSETSGASSIHQQQTGSVEDEWEMQ</sequence>
<keyword evidence="3" id="KW-1185">Reference proteome</keyword>
<feature type="region of interest" description="Disordered" evidence="1">
    <location>
        <begin position="1386"/>
        <end position="1431"/>
    </location>
</feature>